<protein>
    <submittedName>
        <fullName evidence="1">Uncharacterized protein</fullName>
    </submittedName>
</protein>
<keyword evidence="2" id="KW-1185">Reference proteome</keyword>
<dbReference type="Proteomes" id="UP001516061">
    <property type="component" value="Unassembled WGS sequence"/>
</dbReference>
<gene>
    <name evidence="1" type="ORF">HNQ01_003101</name>
</gene>
<evidence type="ECO:0000313" key="1">
    <source>
        <dbReference type="EMBL" id="NRT57346.1"/>
    </source>
</evidence>
<reference evidence="1 2" key="1">
    <citation type="submission" date="2020-05" db="EMBL/GenBank/DDBJ databases">
        <title>Genomic Encyclopedia of Type Strains, Phase IV (KMG-V): Genome sequencing to study the core and pangenomes of soil and plant-associated prokaryotes.</title>
        <authorList>
            <person name="Whitman W."/>
        </authorList>
    </citation>
    <scope>NUCLEOTIDE SEQUENCE [LARGE SCALE GENOMIC DNA]</scope>
    <source>
        <strain evidence="1 2">C29</strain>
    </source>
</reference>
<proteinExistence type="predicted"/>
<name>A0ABX2G4T8_9BURK</name>
<comment type="caution">
    <text evidence="1">The sequence shown here is derived from an EMBL/GenBank/DDBJ whole genome shotgun (WGS) entry which is preliminary data.</text>
</comment>
<accession>A0ABX2G4T8</accession>
<evidence type="ECO:0000313" key="2">
    <source>
        <dbReference type="Proteomes" id="UP001516061"/>
    </source>
</evidence>
<sequence>MSSLLVAMTPVDIEAEWSRENWGLGEVVKLALRR</sequence>
<dbReference type="EMBL" id="JABSNM010000014">
    <property type="protein sequence ID" value="NRT57346.1"/>
    <property type="molecule type" value="Genomic_DNA"/>
</dbReference>
<organism evidence="1 2">
    <name type="scientific">Sphaerotilus uruguayifluvii</name>
    <dbReference type="NCBI Taxonomy" id="2735897"/>
    <lineage>
        <taxon>Bacteria</taxon>
        <taxon>Pseudomonadati</taxon>
        <taxon>Pseudomonadota</taxon>
        <taxon>Betaproteobacteria</taxon>
        <taxon>Burkholderiales</taxon>
        <taxon>Sphaerotilaceae</taxon>
        <taxon>Sphaerotilus</taxon>
    </lineage>
</organism>